<evidence type="ECO:0000256" key="5">
    <source>
        <dbReference type="ARBA" id="ARBA00022989"/>
    </source>
</evidence>
<dbReference type="Pfam" id="PF12821">
    <property type="entry name" value="ThrE_2"/>
    <property type="match status" value="1"/>
</dbReference>
<gene>
    <name evidence="10" type="ORF">HZI73_15480</name>
</gene>
<organism evidence="10 11">
    <name type="scientific">Vallitalea pronyensis</name>
    <dbReference type="NCBI Taxonomy" id="1348613"/>
    <lineage>
        <taxon>Bacteria</taxon>
        <taxon>Bacillati</taxon>
        <taxon>Bacillota</taxon>
        <taxon>Clostridia</taxon>
        <taxon>Lachnospirales</taxon>
        <taxon>Vallitaleaceae</taxon>
        <taxon>Vallitalea</taxon>
    </lineage>
</organism>
<keyword evidence="3" id="KW-0997">Cell inner membrane</keyword>
<keyword evidence="4 8" id="KW-0812">Transmembrane</keyword>
<dbReference type="GO" id="GO:0005886">
    <property type="term" value="C:plasma membrane"/>
    <property type="evidence" value="ECO:0007669"/>
    <property type="project" value="UniProtKB-SubCell"/>
</dbReference>
<evidence type="ECO:0000256" key="1">
    <source>
        <dbReference type="ARBA" id="ARBA00004651"/>
    </source>
</evidence>
<feature type="transmembrane region" description="Helical" evidence="8">
    <location>
        <begin position="49"/>
        <end position="70"/>
    </location>
</feature>
<evidence type="ECO:0000256" key="2">
    <source>
        <dbReference type="ARBA" id="ARBA00022475"/>
    </source>
</evidence>
<comment type="subcellular location">
    <subcellularLocation>
        <location evidence="1">Cell membrane</location>
        <topology evidence="1">Multi-pass membrane protein</topology>
    </subcellularLocation>
</comment>
<keyword evidence="2" id="KW-1003">Cell membrane</keyword>
<dbReference type="GO" id="GO:0015744">
    <property type="term" value="P:succinate transport"/>
    <property type="evidence" value="ECO:0007669"/>
    <property type="project" value="TreeGrafter"/>
</dbReference>
<feature type="transmembrane region" description="Helical" evidence="8">
    <location>
        <begin position="77"/>
        <end position="100"/>
    </location>
</feature>
<keyword evidence="11" id="KW-1185">Reference proteome</keyword>
<feature type="transmembrane region" description="Helical" evidence="8">
    <location>
        <begin position="112"/>
        <end position="132"/>
    </location>
</feature>
<dbReference type="PANTHER" id="PTHR34390:SF1">
    <property type="entry name" value="SUCCINATE TRANSPORTER SUBUNIT YJJB-RELATED"/>
    <property type="match status" value="1"/>
</dbReference>
<reference evidence="10" key="1">
    <citation type="submission" date="2020-07" db="EMBL/GenBank/DDBJ databases">
        <title>Vallitalea pronyensis genome.</title>
        <authorList>
            <person name="Postec A."/>
        </authorList>
    </citation>
    <scope>NUCLEOTIDE SEQUENCE</scope>
    <source>
        <strain evidence="10">FatNI3</strain>
    </source>
</reference>
<feature type="transmembrane region" description="Helical" evidence="8">
    <location>
        <begin position="26"/>
        <end position="43"/>
    </location>
</feature>
<protein>
    <submittedName>
        <fullName evidence="10">Threonine/serine exporter family protein</fullName>
    </submittedName>
</protein>
<evidence type="ECO:0000256" key="4">
    <source>
        <dbReference type="ARBA" id="ARBA00022692"/>
    </source>
</evidence>
<keyword evidence="5 8" id="KW-1133">Transmembrane helix</keyword>
<accession>A0A8J8MLS4</accession>
<dbReference type="InterPro" id="IPR024528">
    <property type="entry name" value="ThrE_2"/>
</dbReference>
<dbReference type="InterPro" id="IPR050539">
    <property type="entry name" value="ThrE_Dicarb/AminoAcid_Exp"/>
</dbReference>
<sequence>MIIQVVSAFFATYLFSIIFNISKRQLLFCGICGAVGWCIYLISLPLNSVVLSTFLGALAVRILAQIFAVIRKTPVTVFLIAGIIPLVPGAVLYQAIYYIAQGEYDNVTLYGLQSLKLAGAIAVAMVLVSSTYRPRRIKRENNGLCSKNK</sequence>
<comment type="similarity">
    <text evidence="7">Belongs to the ThrE exporter (TC 2.A.79) family.</text>
</comment>
<feature type="domain" description="Threonine/Serine exporter ThrE" evidence="9">
    <location>
        <begin position="4"/>
        <end position="130"/>
    </location>
</feature>
<dbReference type="AlphaFoldDB" id="A0A8J8MLS4"/>
<name>A0A8J8MLS4_9FIRM</name>
<dbReference type="PANTHER" id="PTHR34390">
    <property type="entry name" value="UPF0442 PROTEIN YJJB-RELATED"/>
    <property type="match status" value="1"/>
</dbReference>
<evidence type="ECO:0000313" key="11">
    <source>
        <dbReference type="Proteomes" id="UP000683246"/>
    </source>
</evidence>
<dbReference type="Proteomes" id="UP000683246">
    <property type="component" value="Chromosome"/>
</dbReference>
<dbReference type="RefSeq" id="WP_212694288.1">
    <property type="nucleotide sequence ID" value="NZ_CP058649.1"/>
</dbReference>
<dbReference type="EMBL" id="CP058649">
    <property type="protein sequence ID" value="QUI23603.1"/>
    <property type="molecule type" value="Genomic_DNA"/>
</dbReference>
<proteinExistence type="inferred from homology"/>
<evidence type="ECO:0000313" key="10">
    <source>
        <dbReference type="EMBL" id="QUI23603.1"/>
    </source>
</evidence>
<evidence type="ECO:0000256" key="6">
    <source>
        <dbReference type="ARBA" id="ARBA00023136"/>
    </source>
</evidence>
<keyword evidence="6 8" id="KW-0472">Membrane</keyword>
<evidence type="ECO:0000256" key="7">
    <source>
        <dbReference type="ARBA" id="ARBA00034125"/>
    </source>
</evidence>
<dbReference type="KEGG" id="vpy:HZI73_15480"/>
<evidence type="ECO:0000259" key="9">
    <source>
        <dbReference type="Pfam" id="PF12821"/>
    </source>
</evidence>
<evidence type="ECO:0000256" key="3">
    <source>
        <dbReference type="ARBA" id="ARBA00022519"/>
    </source>
</evidence>
<evidence type="ECO:0000256" key="8">
    <source>
        <dbReference type="SAM" id="Phobius"/>
    </source>
</evidence>